<name>A0A8S0RHR6_OLEEU</name>
<organism evidence="1 2">
    <name type="scientific">Olea europaea subsp. europaea</name>
    <dbReference type="NCBI Taxonomy" id="158383"/>
    <lineage>
        <taxon>Eukaryota</taxon>
        <taxon>Viridiplantae</taxon>
        <taxon>Streptophyta</taxon>
        <taxon>Embryophyta</taxon>
        <taxon>Tracheophyta</taxon>
        <taxon>Spermatophyta</taxon>
        <taxon>Magnoliopsida</taxon>
        <taxon>eudicotyledons</taxon>
        <taxon>Gunneridae</taxon>
        <taxon>Pentapetalae</taxon>
        <taxon>asterids</taxon>
        <taxon>lamiids</taxon>
        <taxon>Lamiales</taxon>
        <taxon>Oleaceae</taxon>
        <taxon>Oleeae</taxon>
        <taxon>Olea</taxon>
    </lineage>
</organism>
<evidence type="ECO:0000313" key="1">
    <source>
        <dbReference type="EMBL" id="CAA2979281.1"/>
    </source>
</evidence>
<sequence>MHGGCKETNLEATVEDYNKLDGTNELQDGVVPVEFTKSNRLQPAVESYFAAKEYENNASAPEEELDEQLSFLPKLMASAKKVALQSMKEMKDKVQEDAGLGIELHDITKEDVIDEVDGTGDLEIDSDNDNVNIEINL</sequence>
<accession>A0A8S0RHR6</accession>
<reference evidence="1 2" key="1">
    <citation type="submission" date="2019-12" db="EMBL/GenBank/DDBJ databases">
        <authorList>
            <person name="Alioto T."/>
            <person name="Alioto T."/>
            <person name="Gomez Garrido J."/>
        </authorList>
    </citation>
    <scope>NUCLEOTIDE SEQUENCE [LARGE SCALE GENOMIC DNA]</scope>
</reference>
<evidence type="ECO:0000313" key="2">
    <source>
        <dbReference type="Proteomes" id="UP000594638"/>
    </source>
</evidence>
<keyword evidence="1" id="KW-0808">Transferase</keyword>
<comment type="caution">
    <text evidence="1">The sequence shown here is derived from an EMBL/GenBank/DDBJ whole genome shotgun (WGS) entry which is preliminary data.</text>
</comment>
<dbReference type="GO" id="GO:0016301">
    <property type="term" value="F:kinase activity"/>
    <property type="evidence" value="ECO:0007669"/>
    <property type="project" value="UniProtKB-KW"/>
</dbReference>
<keyword evidence="2" id="KW-1185">Reference proteome</keyword>
<dbReference type="EMBL" id="CACTIH010003627">
    <property type="protein sequence ID" value="CAA2979281.1"/>
    <property type="molecule type" value="Genomic_DNA"/>
</dbReference>
<gene>
    <name evidence="1" type="ORF">OLEA9_A081574</name>
</gene>
<proteinExistence type="predicted"/>
<keyword evidence="1" id="KW-0418">Kinase</keyword>
<dbReference type="Gramene" id="OE9A081574T1">
    <property type="protein sequence ID" value="OE9A081574C1"/>
    <property type="gene ID" value="OE9A081574"/>
</dbReference>
<dbReference type="Proteomes" id="UP000594638">
    <property type="component" value="Unassembled WGS sequence"/>
</dbReference>
<dbReference type="AlphaFoldDB" id="A0A8S0RHR6"/>
<protein>
    <submittedName>
        <fullName evidence="1">Mitogen-activated kinase kinase kinase</fullName>
    </submittedName>
</protein>